<reference evidence="3" key="1">
    <citation type="submission" date="2011-08" db="EMBL/GenBank/DDBJ databases">
        <title>The draft genome of Latimeria chalumnae.</title>
        <authorList>
            <person name="Di Palma F."/>
            <person name="Alfoldi J."/>
            <person name="Johnson J."/>
            <person name="Berlin A."/>
            <person name="Gnerre S."/>
            <person name="Jaffe D."/>
            <person name="MacCallum I."/>
            <person name="Young S."/>
            <person name="Walker B.J."/>
            <person name="Lander E."/>
            <person name="Lindblad-Toh K."/>
        </authorList>
    </citation>
    <scope>NUCLEOTIDE SEQUENCE [LARGE SCALE GENOMIC DNA]</scope>
    <source>
        <strain evidence="3">Wild caught</strain>
    </source>
</reference>
<reference evidence="2" key="3">
    <citation type="submission" date="2025-09" db="UniProtKB">
        <authorList>
            <consortium name="Ensembl"/>
        </authorList>
    </citation>
    <scope>IDENTIFICATION</scope>
</reference>
<proteinExistence type="predicted"/>
<name>H3AT92_LATCH</name>
<dbReference type="InParanoid" id="H3AT92"/>
<dbReference type="EMBL" id="AFYH01089169">
    <property type="status" value="NOT_ANNOTATED_CDS"/>
    <property type="molecule type" value="Genomic_DNA"/>
</dbReference>
<sequence>MASTEENMDGDKISKHNTLATLSQQKKENGDSSSNVPLQQTSQIPGLGDFSSPTDQDRYGRNRKWIRDTDSDYVKLAKQGGQPRLLEFNENLLQSTSPVYYKKPDWFSYDSSSQEPKMNSQWKMPDYMVHKEFKKNTNGNYEPPNAPFGTDSSTPQEKEKEALTTDRSMLRIPSFGRRKQRDMSNSPTMQMVPKTLPTQEGKVLQPVSTRRREEPVNMHKLLSFGYAEEWHSQRNDQERKQENLKTETDSLCNQEEVLSVEMQPNRSLTRKAGRRGKGLNKNQAERSNTYFNIFGHNGFNDYPNPKEHLQPEVALV</sequence>
<feature type="region of interest" description="Disordered" evidence="1">
    <location>
        <begin position="264"/>
        <end position="284"/>
    </location>
</feature>
<dbReference type="HOGENOM" id="CLU_879863_0_0_1"/>
<dbReference type="AlphaFoldDB" id="H3AT92"/>
<dbReference type="CTD" id="102345580"/>
<dbReference type="PANTHER" id="PTHR31097">
    <property type="entry name" value="SI:DKEY-276J7.1"/>
    <property type="match status" value="1"/>
</dbReference>
<gene>
    <name evidence="2" type="primary">C9H7orf57</name>
</gene>
<reference evidence="2" key="2">
    <citation type="submission" date="2025-08" db="UniProtKB">
        <authorList>
            <consortium name="Ensembl"/>
        </authorList>
    </citation>
    <scope>IDENTIFICATION</scope>
</reference>
<dbReference type="OMA" id="MVYEEFH"/>
<dbReference type="RefSeq" id="XP_005998015.1">
    <property type="nucleotide sequence ID" value="XM_005997953.3"/>
</dbReference>
<dbReference type="RefSeq" id="XP_005998014.1">
    <property type="nucleotide sequence ID" value="XM_005997952.3"/>
</dbReference>
<evidence type="ECO:0000313" key="3">
    <source>
        <dbReference type="Proteomes" id="UP000008672"/>
    </source>
</evidence>
<dbReference type="Pfam" id="PF17662">
    <property type="entry name" value="DUF5524"/>
    <property type="match status" value="1"/>
</dbReference>
<evidence type="ECO:0000256" key="1">
    <source>
        <dbReference type="SAM" id="MobiDB-lite"/>
    </source>
</evidence>
<feature type="region of interest" description="Disordered" evidence="1">
    <location>
        <begin position="1"/>
        <end position="66"/>
    </location>
</feature>
<evidence type="ECO:0000313" key="2">
    <source>
        <dbReference type="Ensembl" id="ENSLACP00000012863.1"/>
    </source>
</evidence>
<feature type="compositionally biased region" description="Basic and acidic residues" evidence="1">
    <location>
        <begin position="55"/>
        <end position="66"/>
    </location>
</feature>
<dbReference type="EMBL" id="AFYH01089165">
    <property type="status" value="NOT_ANNOTATED_CDS"/>
    <property type="molecule type" value="Genomic_DNA"/>
</dbReference>
<feature type="region of interest" description="Disordered" evidence="1">
    <location>
        <begin position="135"/>
        <end position="166"/>
    </location>
</feature>
<organism evidence="2 3">
    <name type="scientific">Latimeria chalumnae</name>
    <name type="common">Coelacanth</name>
    <dbReference type="NCBI Taxonomy" id="7897"/>
    <lineage>
        <taxon>Eukaryota</taxon>
        <taxon>Metazoa</taxon>
        <taxon>Chordata</taxon>
        <taxon>Craniata</taxon>
        <taxon>Vertebrata</taxon>
        <taxon>Euteleostomi</taxon>
        <taxon>Coelacanthiformes</taxon>
        <taxon>Coelacanthidae</taxon>
        <taxon>Latimeria</taxon>
    </lineage>
</organism>
<dbReference type="OrthoDB" id="10012494at2759"/>
<dbReference type="Proteomes" id="UP000008672">
    <property type="component" value="Unassembled WGS sequence"/>
</dbReference>
<dbReference type="PANTHER" id="PTHR31097:SF2">
    <property type="entry name" value="CHROMOSOME 7 OPEN READING FRAME 57"/>
    <property type="match status" value="1"/>
</dbReference>
<feature type="compositionally biased region" description="Basic residues" evidence="1">
    <location>
        <begin position="268"/>
        <end position="278"/>
    </location>
</feature>
<dbReference type="EMBL" id="AFYH01089173">
    <property type="status" value="NOT_ANNOTATED_CDS"/>
    <property type="molecule type" value="Genomic_DNA"/>
</dbReference>
<protein>
    <submittedName>
        <fullName evidence="2">Uncharacterized protein</fullName>
    </submittedName>
</protein>
<dbReference type="Ensembl" id="ENSLACT00000012957.1">
    <property type="protein sequence ID" value="ENSLACP00000012863.1"/>
    <property type="gene ID" value="ENSLACG00000011325.1"/>
</dbReference>
<dbReference type="EMBL" id="AFYH01089171">
    <property type="status" value="NOT_ANNOTATED_CDS"/>
    <property type="molecule type" value="Genomic_DNA"/>
</dbReference>
<dbReference type="Bgee" id="ENSLACG00000011325">
    <property type="expression patterns" value="Expressed in chordate pharynx and 5 other cell types or tissues"/>
</dbReference>
<dbReference type="EMBL" id="AFYH01089166">
    <property type="status" value="NOT_ANNOTATED_CDS"/>
    <property type="molecule type" value="Genomic_DNA"/>
</dbReference>
<dbReference type="EMBL" id="AFYH01089167">
    <property type="status" value="NOT_ANNOTATED_CDS"/>
    <property type="molecule type" value="Genomic_DNA"/>
</dbReference>
<feature type="compositionally biased region" description="Polar residues" evidence="1">
    <location>
        <begin position="31"/>
        <end position="44"/>
    </location>
</feature>
<dbReference type="RefSeq" id="XP_005998012.1">
    <property type="nucleotide sequence ID" value="XM_005997950.3"/>
</dbReference>
<dbReference type="InterPro" id="IPR040247">
    <property type="entry name" value="DUF5524"/>
</dbReference>
<dbReference type="EMBL" id="AFYH01089170">
    <property type="status" value="NOT_ANNOTATED_CDS"/>
    <property type="molecule type" value="Genomic_DNA"/>
</dbReference>
<dbReference type="GeneID" id="102345580"/>
<dbReference type="GeneTree" id="ENSGT00390000014376"/>
<dbReference type="eggNOG" id="ENOG502S6DP">
    <property type="taxonomic scope" value="Eukaryota"/>
</dbReference>
<accession>H3AT92</accession>
<dbReference type="STRING" id="7897.ENSLACP00000012863"/>
<dbReference type="EMBL" id="AFYH01089168">
    <property type="status" value="NOT_ANNOTATED_CDS"/>
    <property type="molecule type" value="Genomic_DNA"/>
</dbReference>
<keyword evidence="3" id="KW-1185">Reference proteome</keyword>
<dbReference type="EMBL" id="AFYH01089172">
    <property type="status" value="NOT_ANNOTATED_CDS"/>
    <property type="molecule type" value="Genomic_DNA"/>
</dbReference>